<dbReference type="EMBL" id="LGRX02008305">
    <property type="protein sequence ID" value="KAK3273716.1"/>
    <property type="molecule type" value="Genomic_DNA"/>
</dbReference>
<evidence type="ECO:0000313" key="2">
    <source>
        <dbReference type="Proteomes" id="UP001190700"/>
    </source>
</evidence>
<organism evidence="1 2">
    <name type="scientific">Cymbomonas tetramitiformis</name>
    <dbReference type="NCBI Taxonomy" id="36881"/>
    <lineage>
        <taxon>Eukaryota</taxon>
        <taxon>Viridiplantae</taxon>
        <taxon>Chlorophyta</taxon>
        <taxon>Pyramimonadophyceae</taxon>
        <taxon>Pyramimonadales</taxon>
        <taxon>Pyramimonadaceae</taxon>
        <taxon>Cymbomonas</taxon>
    </lineage>
</organism>
<dbReference type="Gene3D" id="3.90.550.20">
    <property type="match status" value="1"/>
</dbReference>
<keyword evidence="2" id="KW-1185">Reference proteome</keyword>
<reference evidence="1 2" key="1">
    <citation type="journal article" date="2015" name="Genome Biol. Evol.">
        <title>Comparative Genomics of a Bacterivorous Green Alga Reveals Evolutionary Causalities and Consequences of Phago-Mixotrophic Mode of Nutrition.</title>
        <authorList>
            <person name="Burns J.A."/>
            <person name="Paasch A."/>
            <person name="Narechania A."/>
            <person name="Kim E."/>
        </authorList>
    </citation>
    <scope>NUCLEOTIDE SEQUENCE [LARGE SCALE GENOMIC DNA]</scope>
    <source>
        <strain evidence="1 2">PLY_AMNH</strain>
    </source>
</reference>
<sequence>MPIVWTTQRKALLASILMAALFTFARVAIVHDASPSWLTSYEGTVQYGTTAIIPKIIHQTHASTLHALPFKAEILSWQTRNPSWSYQFYTNEDCDFIVKHEMPDYYQTYRALPNPIQRSDFFRYLIVMHRGGVYVDVDTTCMKPLEEVILATDTFVVGYENIFDDYHTAHKRTYSKQAQLSQWFFAATPEHPVLRSVCNHINAHNRVPDVNTNILDSTGPGIWTDIILNYKDLLNVYKLDRVRILPQYTVGYSAYTLDNMKPYDDEILARHKFIGSWKTKSTMRVQPDDDLAVEISGCYPINLRNMKYVHVCLPYVLGQCTTAEYDLLVALRRRGYIMTEKSKTNDRATWDIVSRILKDINVTDGVFFDVNSPLNIYGIATRGYGITTYTRFNNQFSARLYRLTHAAYESRADGMHSRVMHTAPNASPQWRKLHDNFLMQYSNVATSRVVYLQIDAALSLSYLQRLCATFVARAPNIIILNVQTVTLRKLAVLTNRFFHGMAPVCVIMQKNAFDAKFRIVRPDYFTTRYEWATAMTIATTKKLLMQTLYVLTCRDV</sequence>
<evidence type="ECO:0000313" key="1">
    <source>
        <dbReference type="EMBL" id="KAK3273716.1"/>
    </source>
</evidence>
<comment type="caution">
    <text evidence="1">The sequence shown here is derived from an EMBL/GenBank/DDBJ whole genome shotgun (WGS) entry which is preliminary data.</text>
</comment>
<dbReference type="InterPro" id="IPR029044">
    <property type="entry name" value="Nucleotide-diphossugar_trans"/>
</dbReference>
<dbReference type="InterPro" id="IPR039367">
    <property type="entry name" value="Och1-like"/>
</dbReference>
<dbReference type="InterPro" id="IPR007577">
    <property type="entry name" value="GlycoTrfase_DXD_sugar-bd_CS"/>
</dbReference>
<dbReference type="AlphaFoldDB" id="A0AAE0G8W5"/>
<dbReference type="PANTHER" id="PTHR31834:SF1">
    <property type="entry name" value="INITIATION-SPECIFIC ALPHA-1,6-MANNOSYLTRANSFERASE"/>
    <property type="match status" value="1"/>
</dbReference>
<dbReference type="Pfam" id="PF04488">
    <property type="entry name" value="Gly_transf_sug"/>
    <property type="match status" value="1"/>
</dbReference>
<name>A0AAE0G8W5_9CHLO</name>
<protein>
    <submittedName>
        <fullName evidence="1">Uncharacterized protein</fullName>
    </submittedName>
</protein>
<proteinExistence type="predicted"/>
<dbReference type="GO" id="GO:0006487">
    <property type="term" value="P:protein N-linked glycosylation"/>
    <property type="evidence" value="ECO:0007669"/>
    <property type="project" value="TreeGrafter"/>
</dbReference>
<dbReference type="SUPFAM" id="SSF53448">
    <property type="entry name" value="Nucleotide-diphospho-sugar transferases"/>
    <property type="match status" value="1"/>
</dbReference>
<dbReference type="PANTHER" id="PTHR31834">
    <property type="entry name" value="INITIATION-SPECIFIC ALPHA-1,6-MANNOSYLTRANSFERASE"/>
    <property type="match status" value="1"/>
</dbReference>
<dbReference type="GO" id="GO:0000009">
    <property type="term" value="F:alpha-1,6-mannosyltransferase activity"/>
    <property type="evidence" value="ECO:0007669"/>
    <property type="project" value="InterPro"/>
</dbReference>
<dbReference type="GO" id="GO:0000136">
    <property type="term" value="C:mannan polymerase complex"/>
    <property type="evidence" value="ECO:0007669"/>
    <property type="project" value="TreeGrafter"/>
</dbReference>
<dbReference type="Proteomes" id="UP001190700">
    <property type="component" value="Unassembled WGS sequence"/>
</dbReference>
<accession>A0AAE0G8W5</accession>
<gene>
    <name evidence="1" type="ORF">CYMTET_18059</name>
</gene>